<evidence type="ECO:0000256" key="12">
    <source>
        <dbReference type="ARBA" id="ARBA00023235"/>
    </source>
</evidence>
<comment type="similarity">
    <text evidence="13">Belongs to the helicase family. DinG subfamily.</text>
</comment>
<dbReference type="InterPro" id="IPR027417">
    <property type="entry name" value="P-loop_NTPase"/>
</dbReference>
<evidence type="ECO:0000256" key="5">
    <source>
        <dbReference type="ARBA" id="ARBA00022801"/>
    </source>
</evidence>
<dbReference type="PANTHER" id="PTHR11472:SF34">
    <property type="entry name" value="REGULATOR OF TELOMERE ELONGATION HELICASE 1"/>
    <property type="match status" value="1"/>
</dbReference>
<keyword evidence="6 16" id="KW-0347">Helicase</keyword>
<keyword evidence="5 16" id="KW-0378">Hydrolase</keyword>
<keyword evidence="3" id="KW-0547">Nucleotide-binding</keyword>
<dbReference type="InterPro" id="IPR011604">
    <property type="entry name" value="PDDEXK-like_dom_sf"/>
</dbReference>
<evidence type="ECO:0000256" key="4">
    <source>
        <dbReference type="ARBA" id="ARBA00022763"/>
    </source>
</evidence>
<dbReference type="RefSeq" id="WP_011793375.1">
    <property type="nucleotide sequence ID" value="NZ_CP023687.1"/>
</dbReference>
<feature type="domain" description="Helicase ATP-binding" evidence="15">
    <location>
        <begin position="201"/>
        <end position="472"/>
    </location>
</feature>
<evidence type="ECO:0000256" key="14">
    <source>
        <dbReference type="SAM" id="MobiDB-lite"/>
    </source>
</evidence>
<protein>
    <submittedName>
        <fullName evidence="16">ATP-dependent DNA helicase</fullName>
        <ecNumber evidence="16">3.6.4.12</ecNumber>
    </submittedName>
</protein>
<keyword evidence="7" id="KW-0067">ATP-binding</keyword>
<dbReference type="GeneID" id="79789986"/>
<keyword evidence="11" id="KW-0234">DNA repair</keyword>
<dbReference type="PANTHER" id="PTHR11472">
    <property type="entry name" value="DNA REPAIR DEAD HELICASE RAD3/XP-D SUBFAMILY MEMBER"/>
    <property type="match status" value="1"/>
</dbReference>
<evidence type="ECO:0000256" key="13">
    <source>
        <dbReference type="ARBA" id="ARBA00038058"/>
    </source>
</evidence>
<keyword evidence="4" id="KW-0227">DNA damage</keyword>
<dbReference type="Gene3D" id="1.10.30.20">
    <property type="entry name" value="Bacterial XPD DNA helicase, FeS cluster domain"/>
    <property type="match status" value="1"/>
</dbReference>
<dbReference type="Pfam" id="PF06733">
    <property type="entry name" value="DEAD_2"/>
    <property type="match status" value="1"/>
</dbReference>
<dbReference type="SMART" id="SM00488">
    <property type="entry name" value="DEXDc2"/>
    <property type="match status" value="1"/>
</dbReference>
<evidence type="ECO:0000256" key="9">
    <source>
        <dbReference type="ARBA" id="ARBA00023014"/>
    </source>
</evidence>
<dbReference type="InterPro" id="IPR045028">
    <property type="entry name" value="DinG/Rad3-like"/>
</dbReference>
<reference evidence="16 17" key="1">
    <citation type="submission" date="2023-06" db="EMBL/GenBank/DDBJ databases">
        <authorList>
            <person name="Ham H."/>
            <person name="Park D.S."/>
        </authorList>
    </citation>
    <scope>NUCLEOTIDE SEQUENCE [LARGE SCALE GENOMIC DNA]</scope>
    <source>
        <strain evidence="16 17">KACC 17005</strain>
    </source>
</reference>
<evidence type="ECO:0000256" key="11">
    <source>
        <dbReference type="ARBA" id="ARBA00023204"/>
    </source>
</evidence>
<keyword evidence="1" id="KW-0004">4Fe-4S</keyword>
<evidence type="ECO:0000256" key="6">
    <source>
        <dbReference type="ARBA" id="ARBA00022806"/>
    </source>
</evidence>
<keyword evidence="10" id="KW-0238">DNA-binding</keyword>
<name>A0ABY9APU9_PARCI</name>
<dbReference type="InterPro" id="IPR010614">
    <property type="entry name" value="RAD3-like_helicase_DEAD"/>
</dbReference>
<dbReference type="InterPro" id="IPR014013">
    <property type="entry name" value="Helic_SF1/SF2_ATP-bd_DinG/Rad3"/>
</dbReference>
<dbReference type="SUPFAM" id="SSF52540">
    <property type="entry name" value="P-loop containing nucleoside triphosphate hydrolases"/>
    <property type="match status" value="1"/>
</dbReference>
<dbReference type="SMART" id="SM00491">
    <property type="entry name" value="HELICc2"/>
    <property type="match status" value="1"/>
</dbReference>
<dbReference type="GO" id="GO:0003678">
    <property type="term" value="F:DNA helicase activity"/>
    <property type="evidence" value="ECO:0007669"/>
    <property type="project" value="UniProtKB-EC"/>
</dbReference>
<keyword evidence="8" id="KW-0408">Iron</keyword>
<dbReference type="Proteomes" id="UP001242732">
    <property type="component" value="Chromosome"/>
</dbReference>
<dbReference type="EC" id="3.6.4.12" evidence="16"/>
<dbReference type="GO" id="GO:0016787">
    <property type="term" value="F:hydrolase activity"/>
    <property type="evidence" value="ECO:0007669"/>
    <property type="project" value="UniProtKB-KW"/>
</dbReference>
<dbReference type="Pfam" id="PF13307">
    <property type="entry name" value="Helicase_C_2"/>
    <property type="match status" value="1"/>
</dbReference>
<evidence type="ECO:0000313" key="17">
    <source>
        <dbReference type="Proteomes" id="UP001242732"/>
    </source>
</evidence>
<evidence type="ECO:0000256" key="2">
    <source>
        <dbReference type="ARBA" id="ARBA00022723"/>
    </source>
</evidence>
<evidence type="ECO:0000313" key="16">
    <source>
        <dbReference type="EMBL" id="WIY48849.1"/>
    </source>
</evidence>
<evidence type="ECO:0000256" key="8">
    <source>
        <dbReference type="ARBA" id="ARBA00023004"/>
    </source>
</evidence>
<sequence length="798" mass="86608">MQTATEPATEPADPGASGADRAQPWGYTIAVRELCEFTAKQGDLDLRFTPAPTAREGMAGHAAVAARRAAGSPGYEAEVPLEGVCGLLRVRGRADGFDAVAGRVDEVKTFKGRLDRQPAAHRALHWAQARVYGWLLCASRGLPGLTVSLVYLDIGTQKETVLSEDWTAQALRAHFEALCGRFVDWAAQEVAHRAARDAALRTLAFPFAGGFRAGQRPLSEAVYRAAAAGRCLLAQAPTGIGKTVGTLFPLLKAAPGAGIDKVFFLAAKTSGRQVALDALARIVAAPQESHQAPAAPLTLPLRVLELVAREKSCEYPGSACHGDACPLARGFYDRLPAARADALRPPACGAPAPLDQARVRDAALRHGVCPYYLGQELGRWADVVVGDYHYYFDMGGLLHGLAQAGQWRVALLVDEAHNLVERGRRMYSAELLPESLLQARRSATAATVPAVKKALDRVRRGWMALDREQPADYAVLEAFPGKLLAALQQCSVALGEHFAEHPEQMDAALQTFHLEVLQLLRMAELLDAHSIVDVSRPAQGAAPVGSVVCVRNLVPAPFLGPRLQAAQSGTLFSATLQPMDYYADLLGLPQDHARADVASPFRAAQLQVHVARHISTRYAHRAASVQPIADLMARQFAERPGNYLAFFSSYDYLQQVAQVFAQRHPGVPHWCQSRRMQEAGQRAFLERFTEDGEGIGFAVLGGAFAEGIDLPGRRLIGAFLSTLGLPQVNPVNEQVRERMDRLFGAGYDYAYLYPGLQKVVQAAGRVIRTPEDEGVVHLIDDRFARAQVRRLLPAWWSI</sequence>
<evidence type="ECO:0000256" key="3">
    <source>
        <dbReference type="ARBA" id="ARBA00022741"/>
    </source>
</evidence>
<evidence type="ECO:0000256" key="7">
    <source>
        <dbReference type="ARBA" id="ARBA00022840"/>
    </source>
</evidence>
<dbReference type="Gene3D" id="3.40.50.300">
    <property type="entry name" value="P-loop containing nucleotide triphosphate hydrolases"/>
    <property type="match status" value="2"/>
</dbReference>
<organism evidence="16 17">
    <name type="scientific">Paracidovorax citrulli</name>
    <name type="common">Acidovorax citrulli</name>
    <dbReference type="NCBI Taxonomy" id="80869"/>
    <lineage>
        <taxon>Bacteria</taxon>
        <taxon>Pseudomonadati</taxon>
        <taxon>Pseudomonadota</taxon>
        <taxon>Betaproteobacteria</taxon>
        <taxon>Burkholderiales</taxon>
        <taxon>Comamonadaceae</taxon>
        <taxon>Paracidovorax</taxon>
    </lineage>
</organism>
<dbReference type="InterPro" id="IPR006554">
    <property type="entry name" value="Helicase-like_DEXD_c2"/>
</dbReference>
<accession>A0ABY9APU9</accession>
<dbReference type="Gene3D" id="1.10.275.40">
    <property type="match status" value="1"/>
</dbReference>
<dbReference type="Gene3D" id="3.90.320.10">
    <property type="match status" value="1"/>
</dbReference>
<dbReference type="InterPro" id="IPR042493">
    <property type="entry name" value="XPD_DNA_FeS"/>
</dbReference>
<gene>
    <name evidence="16" type="ORF">QRO08_24050</name>
</gene>
<dbReference type="EMBL" id="CP127363">
    <property type="protein sequence ID" value="WIY48849.1"/>
    <property type="molecule type" value="Genomic_DNA"/>
</dbReference>
<evidence type="ECO:0000256" key="10">
    <source>
        <dbReference type="ARBA" id="ARBA00023125"/>
    </source>
</evidence>
<keyword evidence="12" id="KW-0413">Isomerase</keyword>
<keyword evidence="17" id="KW-1185">Reference proteome</keyword>
<feature type="region of interest" description="Disordered" evidence="14">
    <location>
        <begin position="1"/>
        <end position="21"/>
    </location>
</feature>
<keyword evidence="2" id="KW-0479">Metal-binding</keyword>
<evidence type="ECO:0000256" key="1">
    <source>
        <dbReference type="ARBA" id="ARBA00022485"/>
    </source>
</evidence>
<proteinExistence type="inferred from homology"/>
<dbReference type="PROSITE" id="PS51193">
    <property type="entry name" value="HELICASE_ATP_BIND_2"/>
    <property type="match status" value="1"/>
</dbReference>
<keyword evidence="9" id="KW-0411">Iron-sulfur</keyword>
<dbReference type="InterPro" id="IPR006555">
    <property type="entry name" value="ATP-dep_Helicase_C"/>
</dbReference>
<evidence type="ECO:0000259" key="15">
    <source>
        <dbReference type="PROSITE" id="PS51193"/>
    </source>
</evidence>